<dbReference type="EMBL" id="CYRY02047376">
    <property type="protein sequence ID" value="VCX43368.1"/>
    <property type="molecule type" value="Genomic_DNA"/>
</dbReference>
<proteinExistence type="predicted"/>
<comment type="caution">
    <text evidence="2">The sequence shown here is derived from an EMBL/GenBank/DDBJ whole genome shotgun (WGS) entry which is preliminary data.</text>
</comment>
<evidence type="ECO:0000313" key="2">
    <source>
        <dbReference type="EMBL" id="VCX43368.1"/>
    </source>
</evidence>
<protein>
    <submittedName>
        <fullName evidence="2">Uncharacterized protein</fullName>
    </submittedName>
</protein>
<organism evidence="2 3">
    <name type="scientific">Gulo gulo</name>
    <name type="common">Wolverine</name>
    <name type="synonym">Gluton</name>
    <dbReference type="NCBI Taxonomy" id="48420"/>
    <lineage>
        <taxon>Eukaryota</taxon>
        <taxon>Metazoa</taxon>
        <taxon>Chordata</taxon>
        <taxon>Craniata</taxon>
        <taxon>Vertebrata</taxon>
        <taxon>Euteleostomi</taxon>
        <taxon>Mammalia</taxon>
        <taxon>Eutheria</taxon>
        <taxon>Laurasiatheria</taxon>
        <taxon>Carnivora</taxon>
        <taxon>Caniformia</taxon>
        <taxon>Musteloidea</taxon>
        <taxon>Mustelidae</taxon>
        <taxon>Guloninae</taxon>
        <taxon>Gulo</taxon>
    </lineage>
</organism>
<dbReference type="Proteomes" id="UP000269945">
    <property type="component" value="Unassembled WGS sequence"/>
</dbReference>
<reference evidence="2 3" key="1">
    <citation type="submission" date="2018-10" db="EMBL/GenBank/DDBJ databases">
        <authorList>
            <person name="Ekblom R."/>
            <person name="Jareborg N."/>
        </authorList>
    </citation>
    <scope>NUCLEOTIDE SEQUENCE [LARGE SCALE GENOMIC DNA]</scope>
    <source>
        <tissue evidence="2">Muscle</tissue>
    </source>
</reference>
<dbReference type="AlphaFoldDB" id="A0A9X9ME50"/>
<keyword evidence="3" id="KW-1185">Reference proteome</keyword>
<accession>A0A9X9ME50</accession>
<gene>
    <name evidence="2" type="ORF">BN2614_LOCUS2</name>
</gene>
<feature type="region of interest" description="Disordered" evidence="1">
    <location>
        <begin position="18"/>
        <end position="50"/>
    </location>
</feature>
<sequence length="50" mass="5251">MPFVSLLLLRGGWGREESQLQTAGESKAVPLPKGPTPAPPGSAGLPRERL</sequence>
<evidence type="ECO:0000313" key="3">
    <source>
        <dbReference type="Proteomes" id="UP000269945"/>
    </source>
</evidence>
<feature type="compositionally biased region" description="Low complexity" evidence="1">
    <location>
        <begin position="41"/>
        <end position="50"/>
    </location>
</feature>
<evidence type="ECO:0000256" key="1">
    <source>
        <dbReference type="SAM" id="MobiDB-lite"/>
    </source>
</evidence>
<name>A0A9X9ME50_GULGU</name>